<dbReference type="PRINTS" id="PR00237">
    <property type="entry name" value="GPCRRHODOPSN"/>
</dbReference>
<dbReference type="GO" id="GO:0016907">
    <property type="term" value="F:G protein-coupled acetylcholine receptor activity"/>
    <property type="evidence" value="ECO:0007669"/>
    <property type="project" value="InterPro"/>
</dbReference>
<feature type="transmembrane region" description="Helical" evidence="11">
    <location>
        <begin position="420"/>
        <end position="443"/>
    </location>
</feature>
<dbReference type="InterPro" id="IPR000995">
    <property type="entry name" value="Musac_Ach_rcpt"/>
</dbReference>
<dbReference type="GO" id="GO:0030425">
    <property type="term" value="C:dendrite"/>
    <property type="evidence" value="ECO:0007669"/>
    <property type="project" value="TreeGrafter"/>
</dbReference>
<dbReference type="GO" id="GO:0007187">
    <property type="term" value="P:G protein-coupled receptor signaling pathway, coupled to cyclic nucleotide second messenger"/>
    <property type="evidence" value="ECO:0007669"/>
    <property type="project" value="TreeGrafter"/>
</dbReference>
<feature type="transmembrane region" description="Helical" evidence="11">
    <location>
        <begin position="375"/>
        <end position="400"/>
    </location>
</feature>
<dbReference type="InterPro" id="IPR000276">
    <property type="entry name" value="GPCR_Rhodpsn"/>
</dbReference>
<dbReference type="SUPFAM" id="SSF81321">
    <property type="entry name" value="Family A G protein-coupled receptor-like"/>
    <property type="match status" value="1"/>
</dbReference>
<evidence type="ECO:0000256" key="7">
    <source>
        <dbReference type="ARBA" id="ARBA00023136"/>
    </source>
</evidence>
<feature type="transmembrane region" description="Helical" evidence="11">
    <location>
        <begin position="774"/>
        <end position="795"/>
    </location>
</feature>
<keyword evidence="4 10" id="KW-0812">Transmembrane</keyword>
<dbReference type="PANTHER" id="PTHR24247:SF265">
    <property type="entry name" value="MUSCARINIC ACETYLCHOLINE RECEPTOR DM1"/>
    <property type="match status" value="1"/>
</dbReference>
<dbReference type="PANTHER" id="PTHR24247">
    <property type="entry name" value="5-HYDROXYTRYPTAMINE RECEPTOR"/>
    <property type="match status" value="1"/>
</dbReference>
<evidence type="ECO:0000256" key="9">
    <source>
        <dbReference type="ARBA" id="ARBA00023224"/>
    </source>
</evidence>
<dbReference type="Gene3D" id="1.20.1070.10">
    <property type="entry name" value="Rhodopsin 7-helix transmembrane proteins"/>
    <property type="match status" value="2"/>
</dbReference>
<dbReference type="InterPro" id="IPR017452">
    <property type="entry name" value="GPCR_Rhodpsn_7TM"/>
</dbReference>
<feature type="domain" description="G-protein coupled receptors family 1 profile" evidence="12">
    <location>
        <begin position="275"/>
        <end position="792"/>
    </location>
</feature>
<evidence type="ECO:0000256" key="5">
    <source>
        <dbReference type="ARBA" id="ARBA00022989"/>
    </source>
</evidence>
<dbReference type="PRINTS" id="PR00243">
    <property type="entry name" value="MUSCARINICR"/>
</dbReference>
<evidence type="ECO:0000256" key="4">
    <source>
        <dbReference type="ARBA" id="ARBA00022692"/>
    </source>
</evidence>
<keyword evidence="9 10" id="KW-0807">Transducer</keyword>
<dbReference type="Pfam" id="PF00001">
    <property type="entry name" value="7tm_1"/>
    <property type="match status" value="1"/>
</dbReference>
<evidence type="ECO:0000259" key="12">
    <source>
        <dbReference type="PROSITE" id="PS50262"/>
    </source>
</evidence>
<evidence type="ECO:0000256" key="3">
    <source>
        <dbReference type="ARBA" id="ARBA00022475"/>
    </source>
</evidence>
<dbReference type="EMBL" id="PP155016">
    <property type="protein sequence ID" value="WRW34090.1"/>
    <property type="molecule type" value="mRNA"/>
</dbReference>
<dbReference type="GO" id="GO:0007197">
    <property type="term" value="P:adenylate cyclase-inhibiting G protein-coupled acetylcholine receptor signaling pathway"/>
    <property type="evidence" value="ECO:0007669"/>
    <property type="project" value="TreeGrafter"/>
</dbReference>
<dbReference type="PROSITE" id="PS50262">
    <property type="entry name" value="G_PROTEIN_RECEP_F1_2"/>
    <property type="match status" value="1"/>
</dbReference>
<dbReference type="AlphaFoldDB" id="A0AAN0N7A8"/>
<name>A0AAN0N7A8_9ACAR</name>
<protein>
    <submittedName>
        <fullName evidence="13">Muscrinic acethylcholine receptor-like GPCR protein</fullName>
    </submittedName>
</protein>
<evidence type="ECO:0000313" key="13">
    <source>
        <dbReference type="EMBL" id="WRW34090.1"/>
    </source>
</evidence>
<proteinExistence type="evidence at transcript level"/>
<dbReference type="GO" id="GO:0045202">
    <property type="term" value="C:synapse"/>
    <property type="evidence" value="ECO:0007669"/>
    <property type="project" value="TreeGrafter"/>
</dbReference>
<evidence type="ECO:0000256" key="6">
    <source>
        <dbReference type="ARBA" id="ARBA00023040"/>
    </source>
</evidence>
<organism evidence="13">
    <name type="scientific">Polyphagotarsonemus latus</name>
    <dbReference type="NCBI Taxonomy" id="1204166"/>
    <lineage>
        <taxon>Eukaryota</taxon>
        <taxon>Metazoa</taxon>
        <taxon>Ecdysozoa</taxon>
        <taxon>Arthropoda</taxon>
        <taxon>Chelicerata</taxon>
        <taxon>Arachnida</taxon>
        <taxon>Acari</taxon>
        <taxon>Acariformes</taxon>
        <taxon>Trombidiformes</taxon>
        <taxon>Prostigmata</taxon>
        <taxon>Eleutherengona</taxon>
        <taxon>Heterostigmata</taxon>
        <taxon>Tarsonemoidea</taxon>
        <taxon>Tarsonemidae</taxon>
        <taxon>Polyphagotarsonemus</taxon>
    </lineage>
</organism>
<dbReference type="CDD" id="cd15049">
    <property type="entry name" value="7tmA_mAChR"/>
    <property type="match status" value="1"/>
</dbReference>
<dbReference type="GO" id="GO:0005886">
    <property type="term" value="C:plasma membrane"/>
    <property type="evidence" value="ECO:0007669"/>
    <property type="project" value="UniProtKB-SubCell"/>
</dbReference>
<comment type="similarity">
    <text evidence="2 10">Belongs to the G-protein coupled receptor 1 family.</text>
</comment>
<evidence type="ECO:0000256" key="11">
    <source>
        <dbReference type="SAM" id="Phobius"/>
    </source>
</evidence>
<keyword evidence="3" id="KW-1003">Cell membrane</keyword>
<keyword evidence="6 10" id="KW-0297">G-protein coupled receptor</keyword>
<accession>A0AAN0N7A8</accession>
<feature type="transmembrane region" description="Helical" evidence="11">
    <location>
        <begin position="333"/>
        <end position="354"/>
    </location>
</feature>
<sequence>MALQFFTSLPTTSYFLQNPINCFLKFKNERLNNTSLNENFIFASINSTQKLNSFLSESKILPSYNQNSDDSCEKLINLFEKRRIKKRKKRKIVKKATSLKSNQRSNISLIKNINLNKKIEKRSINFNSSIYTSNYSNIGHKNNFGENFLEIVQLPKKITTYLEKRQNNVYKSLKQNFSKNIKEYIHKDNITSLNTDNKKEDNFRINLKNSLDNLENDIQLNESSSIDSSHFVNNSNKDFVNSKDDFKTKLPKINIFYFVLFTVLAVFLSLITIIGNMLVMISLVIDRQLRTISNYFLLSLSIADFLIGLISMPLYTIYLLLGKWPLGPIVCDAWLALDYLNCNASIFNLLVISFDRYYSVTRPLTYRVQRTKKRAFIIIAFTWIISLLLWDPWIYLWPYIEGKRTVPDDDCYVQFLKSNPYITFVTAIAAFYLPVTVMIILYFRIWRETQQRYKDITTLFLVSTAGGKVIKSKNKSKIDSNTIDNTNKISKCQMLNLNEELKDVSNKEKNNEINKLNQKKPISFWRKFCTFNESIQSQSTIVNKSSEKKEETNSKNFLTIDYSSYSIDKNQDNEKTDDIENQELRCHADNEDLENEKKISTENKTSTDSIYTILIKLHQVDSETGPSIKMLESQVNSSEKSNNTKIKENLQQSDTNNNQHNETEPLTIANGLKKENFYNNIMKIDSTLDAESVTSGSVLKNIYPTQQTSSIRNTTIGINTPLQPKSERKAAKTLSAILLAFIFTWTPYNVVALLNSLLVNKDNLEEDFIPKPIWLFSYYLCYINSTVNPLCYALCNASFRRTYIRILKCKWTKSKRSAAASQRYLNEKRHLNESKTKYRHWMT</sequence>
<dbReference type="PROSITE" id="PS00237">
    <property type="entry name" value="G_PROTEIN_RECEP_F1_1"/>
    <property type="match status" value="1"/>
</dbReference>
<reference evidence="13" key="1">
    <citation type="submission" date="2024-01" db="EMBL/GenBank/DDBJ databases">
        <title>Genome insights into chemosensory and detoxification machineries of broad mite, Polyphagotarsonemus latus (Tarsonemidae: Acari).</title>
        <authorList>
            <person name="Muthugoundar M."/>
            <person name="P J A."/>
            <person name="Augustine N."/>
        </authorList>
    </citation>
    <scope>NUCLEOTIDE SEQUENCE</scope>
</reference>
<feature type="transmembrane region" description="Helical" evidence="11">
    <location>
        <begin position="734"/>
        <end position="754"/>
    </location>
</feature>
<dbReference type="GO" id="GO:0004993">
    <property type="term" value="F:G protein-coupled serotonin receptor activity"/>
    <property type="evidence" value="ECO:0007669"/>
    <property type="project" value="TreeGrafter"/>
</dbReference>
<feature type="transmembrane region" description="Helical" evidence="11">
    <location>
        <begin position="255"/>
        <end position="283"/>
    </location>
</feature>
<evidence type="ECO:0000256" key="8">
    <source>
        <dbReference type="ARBA" id="ARBA00023170"/>
    </source>
</evidence>
<keyword evidence="7 11" id="KW-0472">Membrane</keyword>
<feature type="transmembrane region" description="Helical" evidence="11">
    <location>
        <begin position="295"/>
        <end position="321"/>
    </location>
</feature>
<evidence type="ECO:0000256" key="2">
    <source>
        <dbReference type="ARBA" id="ARBA00010663"/>
    </source>
</evidence>
<evidence type="ECO:0000256" key="10">
    <source>
        <dbReference type="RuleBase" id="RU000688"/>
    </source>
</evidence>
<keyword evidence="8 10" id="KW-0675">Receptor</keyword>
<evidence type="ECO:0000256" key="1">
    <source>
        <dbReference type="ARBA" id="ARBA00004651"/>
    </source>
</evidence>
<keyword evidence="5 11" id="KW-1133">Transmembrane helix</keyword>
<comment type="subcellular location">
    <subcellularLocation>
        <location evidence="1">Cell membrane</location>
        <topology evidence="1">Multi-pass membrane protein</topology>
    </subcellularLocation>
</comment>